<feature type="chain" id="PRO_5014521137" description="Secreted protein" evidence="1">
    <location>
        <begin position="23"/>
        <end position="82"/>
    </location>
</feature>
<dbReference type="InParanoid" id="A0A0R0FXR7"/>
<dbReference type="AlphaFoldDB" id="A0A0R0FXR7"/>
<reference evidence="2" key="3">
    <citation type="submission" date="2018-07" db="EMBL/GenBank/DDBJ databases">
        <title>WGS assembly of Glycine max.</title>
        <authorList>
            <person name="Schmutz J."/>
            <person name="Cannon S."/>
            <person name="Schlueter J."/>
            <person name="Ma J."/>
            <person name="Mitros T."/>
            <person name="Nelson W."/>
            <person name="Hyten D."/>
            <person name="Song Q."/>
            <person name="Thelen J."/>
            <person name="Cheng J."/>
            <person name="Xu D."/>
            <person name="Hellsten U."/>
            <person name="May G."/>
            <person name="Yu Y."/>
            <person name="Sakurai T."/>
            <person name="Umezawa T."/>
            <person name="Bhattacharyya M."/>
            <person name="Sandhu D."/>
            <person name="Valliyodan B."/>
            <person name="Lindquist E."/>
            <person name="Peto M."/>
            <person name="Grant D."/>
            <person name="Shu S."/>
            <person name="Goodstein D."/>
            <person name="Barry K."/>
            <person name="Futrell-Griggs M."/>
            <person name="Abernathy B."/>
            <person name="Du J."/>
            <person name="Tian Z."/>
            <person name="Zhu L."/>
            <person name="Gill N."/>
            <person name="Joshi T."/>
            <person name="Libault M."/>
            <person name="Sethuraman A."/>
            <person name="Zhang X."/>
            <person name="Shinozaki K."/>
            <person name="Nguyen H."/>
            <person name="Wing R."/>
            <person name="Cregan P."/>
            <person name="Specht J."/>
            <person name="Grimwood J."/>
            <person name="Rokhsar D."/>
            <person name="Stacey G."/>
            <person name="Shoemaker R."/>
            <person name="Jackson S."/>
        </authorList>
    </citation>
    <scope>NUCLEOTIDE SEQUENCE</scope>
    <source>
        <tissue evidence="2">Callus</tissue>
    </source>
</reference>
<evidence type="ECO:0008006" key="5">
    <source>
        <dbReference type="Google" id="ProtNLM"/>
    </source>
</evidence>
<gene>
    <name evidence="2" type="ORF">GLYMA_16G067300</name>
</gene>
<reference evidence="2 3" key="1">
    <citation type="journal article" date="2010" name="Nature">
        <title>Genome sequence of the palaeopolyploid soybean.</title>
        <authorList>
            <person name="Schmutz J."/>
            <person name="Cannon S.B."/>
            <person name="Schlueter J."/>
            <person name="Ma J."/>
            <person name="Mitros T."/>
            <person name="Nelson W."/>
            <person name="Hyten D.L."/>
            <person name="Song Q."/>
            <person name="Thelen J.J."/>
            <person name="Cheng J."/>
            <person name="Xu D."/>
            <person name="Hellsten U."/>
            <person name="May G.D."/>
            <person name="Yu Y."/>
            <person name="Sakurai T."/>
            <person name="Umezawa T."/>
            <person name="Bhattacharyya M.K."/>
            <person name="Sandhu D."/>
            <person name="Valliyodan B."/>
            <person name="Lindquist E."/>
            <person name="Peto M."/>
            <person name="Grant D."/>
            <person name="Shu S."/>
            <person name="Goodstein D."/>
            <person name="Barry K."/>
            <person name="Futrell-Griggs M."/>
            <person name="Abernathy B."/>
            <person name="Du J."/>
            <person name="Tian Z."/>
            <person name="Zhu L."/>
            <person name="Gill N."/>
            <person name="Joshi T."/>
            <person name="Libault M."/>
            <person name="Sethuraman A."/>
            <person name="Zhang X.-C."/>
            <person name="Shinozaki K."/>
            <person name="Nguyen H.T."/>
            <person name="Wing R.A."/>
            <person name="Cregan P."/>
            <person name="Specht J."/>
            <person name="Grimwood J."/>
            <person name="Rokhsar D."/>
            <person name="Stacey G."/>
            <person name="Shoemaker R.C."/>
            <person name="Jackson S.A."/>
        </authorList>
    </citation>
    <scope>NUCLEOTIDE SEQUENCE [LARGE SCALE GENOMIC DNA]</scope>
    <source>
        <strain evidence="3">cv. Williams 82</strain>
        <tissue evidence="2">Callus</tissue>
    </source>
</reference>
<keyword evidence="4" id="KW-1185">Reference proteome</keyword>
<proteinExistence type="predicted"/>
<evidence type="ECO:0000256" key="1">
    <source>
        <dbReference type="SAM" id="SignalP"/>
    </source>
</evidence>
<dbReference type="EMBL" id="CM000849">
    <property type="protein sequence ID" value="KRH07087.1"/>
    <property type="molecule type" value="Genomic_DNA"/>
</dbReference>
<dbReference type="PaxDb" id="3847-GLYMA16G07271.1"/>
<sequence>MKVVVGFLRVILCLILLSQYQTFSVRQLHHSAKTFEWLAGSKGLHEHDQQQHMKGKNHVPGWWHVDYSLPHRRRPVHNKLEP</sequence>
<evidence type="ECO:0000313" key="4">
    <source>
        <dbReference type="Proteomes" id="UP000008827"/>
    </source>
</evidence>
<dbReference type="EnsemblPlants" id="KRH07087">
    <property type="protein sequence ID" value="KRH07087"/>
    <property type="gene ID" value="GLYMA_16G067300"/>
</dbReference>
<keyword evidence="1" id="KW-0732">Signal</keyword>
<name>A0A0R0FXR7_SOYBN</name>
<accession>A0A0R0FXR7</accession>
<dbReference type="Proteomes" id="UP000008827">
    <property type="component" value="Chromosome 16"/>
</dbReference>
<dbReference type="Gramene" id="KRH07087">
    <property type="protein sequence ID" value="KRH07087"/>
    <property type="gene ID" value="GLYMA_16G067300"/>
</dbReference>
<feature type="signal peptide" evidence="1">
    <location>
        <begin position="1"/>
        <end position="22"/>
    </location>
</feature>
<evidence type="ECO:0000313" key="2">
    <source>
        <dbReference type="EMBL" id="KRH07087.1"/>
    </source>
</evidence>
<protein>
    <recommendedName>
        <fullName evidence="5">Secreted protein</fullName>
    </recommendedName>
</protein>
<organism evidence="2">
    <name type="scientific">Glycine max</name>
    <name type="common">Soybean</name>
    <name type="synonym">Glycine hispida</name>
    <dbReference type="NCBI Taxonomy" id="3847"/>
    <lineage>
        <taxon>Eukaryota</taxon>
        <taxon>Viridiplantae</taxon>
        <taxon>Streptophyta</taxon>
        <taxon>Embryophyta</taxon>
        <taxon>Tracheophyta</taxon>
        <taxon>Spermatophyta</taxon>
        <taxon>Magnoliopsida</taxon>
        <taxon>eudicotyledons</taxon>
        <taxon>Gunneridae</taxon>
        <taxon>Pentapetalae</taxon>
        <taxon>rosids</taxon>
        <taxon>fabids</taxon>
        <taxon>Fabales</taxon>
        <taxon>Fabaceae</taxon>
        <taxon>Papilionoideae</taxon>
        <taxon>50 kb inversion clade</taxon>
        <taxon>NPAAA clade</taxon>
        <taxon>indigoferoid/millettioid clade</taxon>
        <taxon>Phaseoleae</taxon>
        <taxon>Glycine</taxon>
        <taxon>Glycine subgen. Soja</taxon>
    </lineage>
</organism>
<dbReference type="OrthoDB" id="1671765at2759"/>
<evidence type="ECO:0000313" key="3">
    <source>
        <dbReference type="EnsemblPlants" id="KRH07087"/>
    </source>
</evidence>
<reference evidence="3" key="2">
    <citation type="submission" date="2018-02" db="UniProtKB">
        <authorList>
            <consortium name="EnsemblPlants"/>
        </authorList>
    </citation>
    <scope>IDENTIFICATION</scope>
    <source>
        <strain evidence="3">Williams 82</strain>
    </source>
</reference>